<dbReference type="InterPro" id="IPR036510">
    <property type="entry name" value="Ribosomal_bS20_sf"/>
</dbReference>
<keyword evidence="5 7" id="KW-0687">Ribonucleoprotein</keyword>
<comment type="caution">
    <text evidence="9">The sequence shown here is derived from an EMBL/GenBank/DDBJ whole genome shotgun (WGS) entry which is preliminary data.</text>
</comment>
<dbReference type="SUPFAM" id="SSF46992">
    <property type="entry name" value="Ribosomal protein S20"/>
    <property type="match status" value="1"/>
</dbReference>
<keyword evidence="3 7" id="KW-0694">RNA-binding</keyword>
<evidence type="ECO:0000256" key="2">
    <source>
        <dbReference type="ARBA" id="ARBA00022730"/>
    </source>
</evidence>
<evidence type="ECO:0000256" key="1">
    <source>
        <dbReference type="ARBA" id="ARBA00007634"/>
    </source>
</evidence>
<reference evidence="9 10" key="1">
    <citation type="submission" date="2015-07" db="EMBL/GenBank/DDBJ databases">
        <authorList>
            <person name="Ju K.-S."/>
            <person name="Doroghazi J.R."/>
            <person name="Metcalf W.W."/>
        </authorList>
    </citation>
    <scope>NUCLEOTIDE SEQUENCE [LARGE SCALE GENOMIC DNA]</scope>
    <source>
        <strain evidence="9 10">NRRL B-3589</strain>
    </source>
</reference>
<dbReference type="NCBIfam" id="TIGR00029">
    <property type="entry name" value="S20"/>
    <property type="match status" value="1"/>
</dbReference>
<dbReference type="GO" id="GO:0005840">
    <property type="term" value="C:ribosome"/>
    <property type="evidence" value="ECO:0007669"/>
    <property type="project" value="UniProtKB-KW"/>
</dbReference>
<comment type="similarity">
    <text evidence="1 7">Belongs to the bacterial ribosomal protein bS20 family.</text>
</comment>
<evidence type="ECO:0000256" key="6">
    <source>
        <dbReference type="ARBA" id="ARBA00035136"/>
    </source>
</evidence>
<dbReference type="PANTHER" id="PTHR33398:SF1">
    <property type="entry name" value="SMALL RIBOSOMAL SUBUNIT PROTEIN BS20C"/>
    <property type="match status" value="1"/>
</dbReference>
<keyword evidence="2 7" id="KW-0699">rRNA-binding</keyword>
<keyword evidence="4 7" id="KW-0689">Ribosomal protein</keyword>
<evidence type="ECO:0000313" key="10">
    <source>
        <dbReference type="Proteomes" id="UP000037020"/>
    </source>
</evidence>
<dbReference type="Proteomes" id="UP000037020">
    <property type="component" value="Unassembled WGS sequence"/>
</dbReference>
<dbReference type="RefSeq" id="WP_030876800.1">
    <property type="nucleotide sequence ID" value="NZ_JBEZAH010000026.1"/>
</dbReference>
<dbReference type="EMBL" id="LGUT01001095">
    <property type="protein sequence ID" value="KOG89660.1"/>
    <property type="molecule type" value="Genomic_DNA"/>
</dbReference>
<evidence type="ECO:0000256" key="3">
    <source>
        <dbReference type="ARBA" id="ARBA00022884"/>
    </source>
</evidence>
<protein>
    <recommendedName>
        <fullName evidence="6 7">Small ribosomal subunit protein bS20</fullName>
    </recommendedName>
</protein>
<keyword evidence="10" id="KW-1185">Reference proteome</keyword>
<dbReference type="InterPro" id="IPR002583">
    <property type="entry name" value="Ribosomal_bS20"/>
</dbReference>
<evidence type="ECO:0000256" key="4">
    <source>
        <dbReference type="ARBA" id="ARBA00022980"/>
    </source>
</evidence>
<dbReference type="HAMAP" id="MF_00500">
    <property type="entry name" value="Ribosomal_bS20"/>
    <property type="match status" value="1"/>
</dbReference>
<dbReference type="Gene3D" id="1.20.58.110">
    <property type="entry name" value="Ribosomal protein S20"/>
    <property type="match status" value="1"/>
</dbReference>
<evidence type="ECO:0000313" key="9">
    <source>
        <dbReference type="EMBL" id="KOG89660.1"/>
    </source>
</evidence>
<sequence>MANIKSQMKRNKTNEKARLRNKAVKSSLKTAIRQTREAVAAGDLEKATAAAALAGKKLDKAASRGVIHKNAAANKKSALAKRVATLQG</sequence>
<proteinExistence type="inferred from homology"/>
<accession>A0ABR5J8D2</accession>
<evidence type="ECO:0000256" key="7">
    <source>
        <dbReference type="HAMAP-Rule" id="MF_00500"/>
    </source>
</evidence>
<comment type="function">
    <text evidence="7">Binds directly to 16S ribosomal RNA.</text>
</comment>
<dbReference type="PANTHER" id="PTHR33398">
    <property type="entry name" value="30S RIBOSOMAL PROTEIN S20"/>
    <property type="match status" value="1"/>
</dbReference>
<gene>
    <name evidence="7" type="primary">rpsT</name>
    <name evidence="9" type="ORF">ADK38_13025</name>
</gene>
<evidence type="ECO:0000256" key="5">
    <source>
        <dbReference type="ARBA" id="ARBA00023274"/>
    </source>
</evidence>
<dbReference type="Pfam" id="PF01649">
    <property type="entry name" value="Ribosomal_S20p"/>
    <property type="match status" value="1"/>
</dbReference>
<organism evidence="9 10">
    <name type="scientific">Streptomyces varsoviensis</name>
    <dbReference type="NCBI Taxonomy" id="67373"/>
    <lineage>
        <taxon>Bacteria</taxon>
        <taxon>Bacillati</taxon>
        <taxon>Actinomycetota</taxon>
        <taxon>Actinomycetes</taxon>
        <taxon>Kitasatosporales</taxon>
        <taxon>Streptomycetaceae</taxon>
        <taxon>Streptomyces</taxon>
    </lineage>
</organism>
<evidence type="ECO:0000256" key="8">
    <source>
        <dbReference type="SAM" id="MobiDB-lite"/>
    </source>
</evidence>
<feature type="region of interest" description="Disordered" evidence="8">
    <location>
        <begin position="1"/>
        <end position="28"/>
    </location>
</feature>
<name>A0ABR5J8D2_9ACTN</name>